<sequence>MAPISDKKAGPEAGVDEGYSRLHITPFNASLMAAIVPPSLAPKARNISFHTLQAFPEKEYGFVDLPTEEAGKIKRKLMGALLRGKKIAIEEARGEKAWGEVIDGGKGAQEEGRKKKEKSSKKRKRHEEPMKGAEVLDRQIKRGWTDPKATKKAAKENRMKEGKDKKKEREKSKYTTEAECLFRTTLPPTIAAALPAKGIEGVVVDKERRKRNAEKDVTLHEFAKTEKFATFLRQKSAGGNVKVAVEFVEGKGWVDENGEVVEGESKKSNHNDDVLKKIAKENKVRLPRAKPVEKSESEEGSAEEDADTSMQDAVAEVSDTSSSGSSSEDEENDASEPESENEAEAQSSNAPDQPAKPAAPSIPQSHGLTISIPPPPGLKSKETASIHPLEALYGRRDQGANASEAPASSSFTFFGDGNNSDVDEDDEVDDFVAPMTPFTTQEFSSRGQRSAAPTPDTAHPMRKHFSWPAEEEDEGDFNTSDSPTRKAGGSGEVDPSAQEETDPNQDFQKWFYENRGETNRAWKKRQKEVKKEVRQRENRRRGNQGAA</sequence>
<feature type="compositionally biased region" description="Acidic residues" evidence="1">
    <location>
        <begin position="327"/>
        <end position="343"/>
    </location>
</feature>
<name>A0A177AP79_9PEZI</name>
<dbReference type="Proteomes" id="UP000077154">
    <property type="component" value="Unassembled WGS sequence"/>
</dbReference>
<protein>
    <submittedName>
        <fullName evidence="2">Uncharacterized protein</fullName>
    </submittedName>
</protein>
<dbReference type="AlphaFoldDB" id="A0A177AP79"/>
<dbReference type="VEuPathDB" id="FungiDB:GMDG_06645"/>
<feature type="compositionally biased region" description="Basic residues" evidence="1">
    <location>
        <begin position="115"/>
        <end position="125"/>
    </location>
</feature>
<dbReference type="OrthoDB" id="3595585at2759"/>
<feature type="compositionally biased region" description="Basic and acidic residues" evidence="1">
    <location>
        <begin position="126"/>
        <end position="174"/>
    </location>
</feature>
<feature type="compositionally biased region" description="Low complexity" evidence="1">
    <location>
        <begin position="315"/>
        <end position="326"/>
    </location>
</feature>
<feature type="compositionally biased region" description="Acidic residues" evidence="1">
    <location>
        <begin position="421"/>
        <end position="430"/>
    </location>
</feature>
<dbReference type="RefSeq" id="XP_024328601.1">
    <property type="nucleotide sequence ID" value="XM_024463985.1"/>
</dbReference>
<feature type="region of interest" description="Disordered" evidence="1">
    <location>
        <begin position="103"/>
        <end position="174"/>
    </location>
</feature>
<feature type="region of interest" description="Disordered" evidence="1">
    <location>
        <begin position="253"/>
        <end position="547"/>
    </location>
</feature>
<evidence type="ECO:0000256" key="1">
    <source>
        <dbReference type="SAM" id="MobiDB-lite"/>
    </source>
</evidence>
<feature type="compositionally biased region" description="Polar residues" evidence="1">
    <location>
        <begin position="406"/>
        <end position="420"/>
    </location>
</feature>
<feature type="compositionally biased region" description="Acidic residues" evidence="1">
    <location>
        <begin position="298"/>
        <end position="307"/>
    </location>
</feature>
<reference evidence="2" key="1">
    <citation type="submission" date="2016-03" db="EMBL/GenBank/DDBJ databases">
        <title>Updated assembly of Pseudogymnoascus destructans, the fungus causing white-nose syndrome of bats.</title>
        <authorList>
            <person name="Palmer J.M."/>
            <person name="Drees K.P."/>
            <person name="Foster J.T."/>
            <person name="Lindner D.L."/>
        </authorList>
    </citation>
    <scope>NUCLEOTIDE SEQUENCE [LARGE SCALE GENOMIC DNA]</scope>
    <source>
        <strain evidence="2">20631-21</strain>
    </source>
</reference>
<gene>
    <name evidence="2" type="ORF">VC83_00290</name>
</gene>
<dbReference type="GeneID" id="36283389"/>
<organism evidence="2">
    <name type="scientific">Pseudogymnoascus destructans</name>
    <dbReference type="NCBI Taxonomy" id="655981"/>
    <lineage>
        <taxon>Eukaryota</taxon>
        <taxon>Fungi</taxon>
        <taxon>Dikarya</taxon>
        <taxon>Ascomycota</taxon>
        <taxon>Pezizomycotina</taxon>
        <taxon>Leotiomycetes</taxon>
        <taxon>Thelebolales</taxon>
        <taxon>Thelebolaceae</taxon>
        <taxon>Pseudogymnoascus</taxon>
    </lineage>
</organism>
<proteinExistence type="predicted"/>
<evidence type="ECO:0000313" key="2">
    <source>
        <dbReference type="EMBL" id="OAF63332.1"/>
    </source>
</evidence>
<accession>A0A177AP79</accession>
<dbReference type="EMBL" id="KV441386">
    <property type="protein sequence ID" value="OAF63332.1"/>
    <property type="molecule type" value="Genomic_DNA"/>
</dbReference>
<feature type="compositionally biased region" description="Basic and acidic residues" evidence="1">
    <location>
        <begin position="263"/>
        <end position="297"/>
    </location>
</feature>
<feature type="compositionally biased region" description="Polar residues" evidence="1">
    <location>
        <begin position="437"/>
        <end position="448"/>
    </location>
</feature>
<feature type="compositionally biased region" description="Basic residues" evidence="1">
    <location>
        <begin position="537"/>
        <end position="547"/>
    </location>
</feature>
<dbReference type="eggNOG" id="ENOG502SKB6">
    <property type="taxonomic scope" value="Eukaryota"/>
</dbReference>